<evidence type="ECO:0000256" key="1">
    <source>
        <dbReference type="SAM" id="SignalP"/>
    </source>
</evidence>
<evidence type="ECO:0000313" key="2">
    <source>
        <dbReference type="EMBL" id="AJC48398.1"/>
    </source>
</evidence>
<feature type="chain" id="PRO_5002036226" evidence="1">
    <location>
        <begin position="21"/>
        <end position="125"/>
    </location>
</feature>
<dbReference type="HOGENOM" id="CLU_128258_0_0_6"/>
<feature type="signal peptide" evidence="1">
    <location>
        <begin position="1"/>
        <end position="20"/>
    </location>
</feature>
<protein>
    <submittedName>
        <fullName evidence="2">Membrane protein</fullName>
    </submittedName>
</protein>
<dbReference type="AlphaFoldDB" id="A0A0A8E309"/>
<name>A0A0A8E309_9GAMM</name>
<reference evidence="2 3" key="1">
    <citation type="submission" date="2014-12" db="EMBL/GenBank/DDBJ databases">
        <title>Complete genome sequence of Francisella guanzhouensis strain 08HL01032 isolated from air-conditioning system in China.</title>
        <authorList>
            <person name="Svensson D."/>
            <person name="Ohrman C."/>
            <person name="Backman S."/>
            <person name="Karlsson E."/>
            <person name="Nilsson E."/>
            <person name="Bystrom M."/>
            <person name="Larkeryd A."/>
            <person name="Stenberg P."/>
            <person name="Scholtz H.C."/>
            <person name="Forsman M."/>
            <person name="Sjodin A."/>
        </authorList>
    </citation>
    <scope>NUCLEOTIDE SEQUENCE [LARGE SCALE GENOMIC DNA]</scope>
    <source>
        <strain evidence="2 3">08HL01032</strain>
    </source>
</reference>
<dbReference type="PROSITE" id="PS51257">
    <property type="entry name" value="PROKAR_LIPOPROTEIN"/>
    <property type="match status" value="1"/>
</dbReference>
<dbReference type="OrthoDB" id="8565002at2"/>
<dbReference type="RefSeq" id="WP_039123347.1">
    <property type="nucleotide sequence ID" value="NZ_CP010427.1"/>
</dbReference>
<sequence length="125" mass="12998">MNNKKILILSSVAIALSGCAANKLNPVAQSVQLSTAPAASDCKFINTITASQGNFFTGGFTSNNNLQTGAYNDIRNQAYDLGGNYIQLISSQAGNTGSMANGSGGYQQTNYSVTGSVYKCPEPKS</sequence>
<dbReference type="KEGG" id="fgu:SD28_01350"/>
<dbReference type="Pfam" id="PF13698">
    <property type="entry name" value="DUF4156"/>
    <property type="match status" value="1"/>
</dbReference>
<proteinExistence type="predicted"/>
<keyword evidence="1" id="KW-0732">Signal</keyword>
<keyword evidence="3" id="KW-1185">Reference proteome</keyword>
<dbReference type="Proteomes" id="UP000031104">
    <property type="component" value="Chromosome"/>
</dbReference>
<dbReference type="EMBL" id="CP010427">
    <property type="protein sequence ID" value="AJC48398.1"/>
    <property type="molecule type" value="Genomic_DNA"/>
</dbReference>
<accession>A0A0A8E309</accession>
<organism evidence="2 3">
    <name type="scientific">Allofrancisella guangzhouensis</name>
    <dbReference type="NCBI Taxonomy" id="594679"/>
    <lineage>
        <taxon>Bacteria</taxon>
        <taxon>Pseudomonadati</taxon>
        <taxon>Pseudomonadota</taxon>
        <taxon>Gammaproteobacteria</taxon>
        <taxon>Thiotrichales</taxon>
        <taxon>Francisellaceae</taxon>
        <taxon>Allofrancisella</taxon>
    </lineage>
</organism>
<evidence type="ECO:0000313" key="3">
    <source>
        <dbReference type="Proteomes" id="UP000031104"/>
    </source>
</evidence>
<dbReference type="InterPro" id="IPR025294">
    <property type="entry name" value="DUF4156"/>
</dbReference>
<dbReference type="STRING" id="594679.SD28_01350"/>
<gene>
    <name evidence="2" type="ORF">SD28_01350</name>
</gene>